<dbReference type="GO" id="GO:0016705">
    <property type="term" value="F:oxidoreductase activity, acting on paired donors, with incorporation or reduction of molecular oxygen"/>
    <property type="evidence" value="ECO:0007669"/>
    <property type="project" value="InterPro"/>
</dbReference>
<evidence type="ECO:0000313" key="4">
    <source>
        <dbReference type="Proteomes" id="UP000036867"/>
    </source>
</evidence>
<dbReference type="GeneID" id="301136264"/>
<feature type="domain" description="Luciferase-like" evidence="2">
    <location>
        <begin position="7"/>
        <end position="302"/>
    </location>
</feature>
<dbReference type="NCBIfam" id="TIGR03558">
    <property type="entry name" value="oxido_grp_1"/>
    <property type="match status" value="1"/>
</dbReference>
<dbReference type="InterPro" id="IPR011251">
    <property type="entry name" value="Luciferase-like_dom"/>
</dbReference>
<reference evidence="4" key="1">
    <citation type="submission" date="2015-08" db="EMBL/GenBank/DDBJ databases">
        <title>Fjat-10028 dsm 16317.</title>
        <authorList>
            <person name="Liu B."/>
            <person name="Wang J."/>
            <person name="Zhu Y."/>
            <person name="Liu G."/>
            <person name="Chen Q."/>
            <person name="Chen Z."/>
            <person name="Lan J."/>
            <person name="Che J."/>
            <person name="Ge C."/>
            <person name="Shi H."/>
            <person name="Pan Z."/>
            <person name="Liu X."/>
        </authorList>
    </citation>
    <scope>NUCLEOTIDE SEQUENCE [LARGE SCALE GENOMIC DNA]</scope>
    <source>
        <strain evidence="4">DSM 16317</strain>
    </source>
</reference>
<organism evidence="3 4">
    <name type="scientific">Viridibacillus arvi</name>
    <dbReference type="NCBI Taxonomy" id="263475"/>
    <lineage>
        <taxon>Bacteria</taxon>
        <taxon>Bacillati</taxon>
        <taxon>Bacillota</taxon>
        <taxon>Bacilli</taxon>
        <taxon>Bacillales</taxon>
        <taxon>Caryophanaceae</taxon>
        <taxon>Viridibacillus</taxon>
    </lineage>
</organism>
<dbReference type="Pfam" id="PF00296">
    <property type="entry name" value="Bac_luciferase"/>
    <property type="match status" value="1"/>
</dbReference>
<sequence length="333" mass="36887">MDIRLSILDQSPISEGSNAVEALRQTTVLAQKAEEWGYSRFWVSEHHDTTTLAGSSPEILISHLASATKSIRIGSGGVMLPHYSAYKVAENFKLLEALYPGRIDAGMGRAPGGMPRATHALHDGDFRDVNQFPNQIDDLLIYLHDAVPEGHQFQGLKATPTTNSAPPVWMLGSSANSAYLAAEKGLPYMFAQFINGDGGPSYAKAYRDRFKPSQYLQQPKQAVAVFVVCAETEEDAKRIASSKELTMLRLVQGKPSAGTPSIETAMNYPYTIYDLQSIEEFRKRLVVGNPQQVKEQIENLAEVYQAEEVMLVTIAYHFEDKLKSFELIAKEIL</sequence>
<dbReference type="InterPro" id="IPR019949">
    <property type="entry name" value="CmoO-like"/>
</dbReference>
<protein>
    <recommendedName>
        <fullName evidence="2">Luciferase-like domain-containing protein</fullName>
    </recommendedName>
</protein>
<comment type="similarity">
    <text evidence="1">To bacterial alkanal monooxygenase alpha and beta chains.</text>
</comment>
<dbReference type="RefSeq" id="WP_053416693.1">
    <property type="nucleotide sequence ID" value="NZ_LILB01000001.1"/>
</dbReference>
<dbReference type="Gene3D" id="3.20.20.30">
    <property type="entry name" value="Luciferase-like domain"/>
    <property type="match status" value="1"/>
</dbReference>
<dbReference type="FunFam" id="3.20.20.30:FF:000002">
    <property type="entry name" value="LLM class flavin-dependent oxidoreductase"/>
    <property type="match status" value="1"/>
</dbReference>
<dbReference type="GO" id="GO:0005829">
    <property type="term" value="C:cytosol"/>
    <property type="evidence" value="ECO:0007669"/>
    <property type="project" value="TreeGrafter"/>
</dbReference>
<proteinExistence type="predicted"/>
<dbReference type="EMBL" id="LILB01000001">
    <property type="protein sequence ID" value="KOO52530.1"/>
    <property type="molecule type" value="Genomic_DNA"/>
</dbReference>
<accession>A0A0M0LN82</accession>
<dbReference type="OrthoDB" id="9780518at2"/>
<gene>
    <name evidence="3" type="ORF">AMD00_09100</name>
</gene>
<dbReference type="PATRIC" id="fig|263475.3.peg.2280"/>
<evidence type="ECO:0000256" key="1">
    <source>
        <dbReference type="ARBA" id="ARBA00007789"/>
    </source>
</evidence>
<dbReference type="AlphaFoldDB" id="A0A0M0LN82"/>
<comment type="caution">
    <text evidence="3">The sequence shown here is derived from an EMBL/GenBank/DDBJ whole genome shotgun (WGS) entry which is preliminary data.</text>
</comment>
<keyword evidence="4" id="KW-1185">Reference proteome</keyword>
<dbReference type="SUPFAM" id="SSF51679">
    <property type="entry name" value="Bacterial luciferase-like"/>
    <property type="match status" value="1"/>
</dbReference>
<dbReference type="STRING" id="263475.AMD00_09100"/>
<evidence type="ECO:0000259" key="2">
    <source>
        <dbReference type="Pfam" id="PF00296"/>
    </source>
</evidence>
<name>A0A0M0LN82_9BACL</name>
<evidence type="ECO:0000313" key="3">
    <source>
        <dbReference type="EMBL" id="KOO52530.1"/>
    </source>
</evidence>
<dbReference type="InterPro" id="IPR036661">
    <property type="entry name" value="Luciferase-like_sf"/>
</dbReference>
<dbReference type="PANTHER" id="PTHR30137">
    <property type="entry name" value="LUCIFERASE-LIKE MONOOXYGENASE"/>
    <property type="match status" value="1"/>
</dbReference>
<dbReference type="InterPro" id="IPR050766">
    <property type="entry name" value="Bact_Lucif_Oxidored"/>
</dbReference>
<dbReference type="Proteomes" id="UP000036867">
    <property type="component" value="Unassembled WGS sequence"/>
</dbReference>
<dbReference type="PANTHER" id="PTHR30137:SF19">
    <property type="entry name" value="LUCIFERASE-LIKE MONOOXYGENASE"/>
    <property type="match status" value="1"/>
</dbReference>